<gene>
    <name evidence="5" type="ORF">GQF63_01275</name>
</gene>
<proteinExistence type="inferred from homology"/>
<evidence type="ECO:0000256" key="1">
    <source>
        <dbReference type="ARBA" id="ARBA00009717"/>
    </source>
</evidence>
<keyword evidence="3" id="KW-0378">Hydrolase</keyword>
<dbReference type="Pfam" id="PF05506">
    <property type="entry name" value="PLipase_C_C"/>
    <property type="match status" value="1"/>
</dbReference>
<dbReference type="InterPro" id="IPR017850">
    <property type="entry name" value="Alkaline_phosphatase_core_sf"/>
</dbReference>
<organism evidence="5 6">
    <name type="scientific">Sphingobacterium humi</name>
    <dbReference type="NCBI Taxonomy" id="1796905"/>
    <lineage>
        <taxon>Bacteria</taxon>
        <taxon>Pseudomonadati</taxon>
        <taxon>Bacteroidota</taxon>
        <taxon>Sphingobacteriia</taxon>
        <taxon>Sphingobacteriales</taxon>
        <taxon>Sphingobacteriaceae</taxon>
        <taxon>Sphingobacterium</taxon>
    </lineage>
</organism>
<evidence type="ECO:0000256" key="2">
    <source>
        <dbReference type="ARBA" id="ARBA00012018"/>
    </source>
</evidence>
<dbReference type="InterPro" id="IPR006311">
    <property type="entry name" value="TAT_signal"/>
</dbReference>
<dbReference type="Proteomes" id="UP000435036">
    <property type="component" value="Unassembled WGS sequence"/>
</dbReference>
<dbReference type="NCBIfam" id="TIGR03396">
    <property type="entry name" value="PC_PLC"/>
    <property type="match status" value="1"/>
</dbReference>
<dbReference type="EC" id="3.1.4.3" evidence="2"/>
<dbReference type="AlphaFoldDB" id="A0A6N8KT88"/>
<evidence type="ECO:0000313" key="5">
    <source>
        <dbReference type="EMBL" id="MVZ60643.1"/>
    </source>
</evidence>
<dbReference type="PANTHER" id="PTHR31956">
    <property type="entry name" value="NON-SPECIFIC PHOSPHOLIPASE C4-RELATED"/>
    <property type="match status" value="1"/>
</dbReference>
<name>A0A6N8KT88_9SPHI</name>
<dbReference type="Pfam" id="PF04185">
    <property type="entry name" value="Phosphoesterase"/>
    <property type="match status" value="2"/>
</dbReference>
<dbReference type="InterPro" id="IPR008475">
    <property type="entry name" value="PLipase_C_C"/>
</dbReference>
<sequence>MIDSRRDFLKKASLLAGSTALYQFIPASIQQALAIEADPGTTFLDAEHIVFLMQENRSFDHCFGAMRGVRGFNDPRVMRMEGLPIWYQKNKEGTYYAPFHLDIEKTKAAWMGSLPHGWRDMVQARNEGRMDNWLEAKKAGKAYQHMPLTLGFYQRQDLPFYYAFADAFTVCDQHFCSSLTGTSPNRSHFWTGTVREEPRNPESMPHLDNPQLVHRDLKWKTFPERLQEAGVSWKVYQNEIGLPVGMTGEETDWLGNFRDNNLEFHEAYQVKFHPRYQAFIKKESIAIQQELEKQKADGKKPAAKLQKQLDAYLQDMERYSAEKFKQLSVHQQEIHRRALTTNENDPDFHSLSNLQVEEGGKKAIVSVPKGDLFHQFRADVKNNELPTVSWLVAPNRFSDHPGSPWYGAWYVSETLAILTENPEVWKKTIFVLTYDENDGYYDHVPPFVPALHSRPETGANPRGMETADEYVSAAMERKRSGKADSTLASPIGLGFRVPLVVASPWSKGGYVNSEVFDLTSSIQFVEYFIEKKWAKQVMETNISPWRRLVCGNLTSIFRPAADNRQPDLTYVKRNQQVERIFQARDKALPTGYEAISPEKIARLRENQVGFQGFKLLEAGVKPACAIPYDMDVNFELKNNILHIKFEIDGKLPSSKTVGVPFFVKCPVAYGEQGELERIWNFAIKPQEQLTYKWPLTEFKADQFHLEVHGPNGFYRSFQGNKIAKLPALRLTSRDFKKGLYLEIDSPVAQGSIRNLYQQGDIRPIGKKKGWERWDLKQSQGWYDIEVSTEPKGSFLFKYAGHQENGQVSTSDPLMGNLRNG</sequence>
<dbReference type="GO" id="GO:0034480">
    <property type="term" value="F:phosphatidylcholine phospholipase C activity"/>
    <property type="evidence" value="ECO:0007669"/>
    <property type="project" value="UniProtKB-EC"/>
</dbReference>
<keyword evidence="6" id="KW-1185">Reference proteome</keyword>
<dbReference type="InterPro" id="IPR017767">
    <property type="entry name" value="PC-PLC"/>
</dbReference>
<dbReference type="EMBL" id="WSQA01000001">
    <property type="protein sequence ID" value="MVZ60643.1"/>
    <property type="molecule type" value="Genomic_DNA"/>
</dbReference>
<evidence type="ECO:0000313" key="6">
    <source>
        <dbReference type="Proteomes" id="UP000435036"/>
    </source>
</evidence>
<dbReference type="GO" id="GO:0016042">
    <property type="term" value="P:lipid catabolic process"/>
    <property type="evidence" value="ECO:0007669"/>
    <property type="project" value="InterPro"/>
</dbReference>
<evidence type="ECO:0000256" key="3">
    <source>
        <dbReference type="ARBA" id="ARBA00022801"/>
    </source>
</evidence>
<dbReference type="OrthoDB" id="980947at2"/>
<protein>
    <recommendedName>
        <fullName evidence="2">phospholipase C</fullName>
        <ecNumber evidence="2">3.1.4.3</ecNumber>
    </recommendedName>
</protein>
<reference evidence="5 6" key="1">
    <citation type="submission" date="2019-12" db="EMBL/GenBank/DDBJ databases">
        <authorList>
            <person name="Dong K."/>
        </authorList>
    </citation>
    <scope>NUCLEOTIDE SEQUENCE [LARGE SCALE GENOMIC DNA]</scope>
    <source>
        <strain evidence="5 6">JCM 31225</strain>
    </source>
</reference>
<dbReference type="PROSITE" id="PS51318">
    <property type="entry name" value="TAT"/>
    <property type="match status" value="1"/>
</dbReference>
<dbReference type="InterPro" id="IPR007312">
    <property type="entry name" value="Phosphoesterase"/>
</dbReference>
<dbReference type="RefSeq" id="WP_160367279.1">
    <property type="nucleotide sequence ID" value="NZ_WSQA01000001.1"/>
</dbReference>
<comment type="similarity">
    <text evidence="1">Belongs to the bacterial phospholipase C family.</text>
</comment>
<comment type="caution">
    <text evidence="5">The sequence shown here is derived from an EMBL/GenBank/DDBJ whole genome shotgun (WGS) entry which is preliminary data.</text>
</comment>
<feature type="domain" description="Bacterial phospholipase C C-terminal" evidence="4">
    <location>
        <begin position="622"/>
        <end position="720"/>
    </location>
</feature>
<dbReference type="Gene3D" id="3.40.720.10">
    <property type="entry name" value="Alkaline Phosphatase, subunit A"/>
    <property type="match status" value="2"/>
</dbReference>
<accession>A0A6N8KT88</accession>
<dbReference type="PANTHER" id="PTHR31956:SF1">
    <property type="entry name" value="NON-SPECIFIC PHOSPHOLIPASE C1"/>
    <property type="match status" value="1"/>
</dbReference>
<evidence type="ECO:0000259" key="4">
    <source>
        <dbReference type="Pfam" id="PF05506"/>
    </source>
</evidence>